<keyword evidence="4" id="KW-1185">Reference proteome</keyword>
<dbReference type="AlphaFoldDB" id="A0AAW8DGL5"/>
<keyword evidence="2" id="KW-0808">Transferase</keyword>
<name>A0AAW8DGL5_9MICC</name>
<dbReference type="Pfam" id="PF01869">
    <property type="entry name" value="BcrAD_BadFG"/>
    <property type="match status" value="1"/>
</dbReference>
<gene>
    <name evidence="2" type="ORF">J2S90_002714</name>
    <name evidence="3" type="ORF">J2S93_003188</name>
</gene>
<dbReference type="SUPFAM" id="SSF53067">
    <property type="entry name" value="Actin-like ATPase domain"/>
    <property type="match status" value="2"/>
</dbReference>
<dbReference type="InterPro" id="IPR002731">
    <property type="entry name" value="ATPase_BadF"/>
</dbReference>
<evidence type="ECO:0000313" key="3">
    <source>
        <dbReference type="EMBL" id="MDQ0181749.1"/>
    </source>
</evidence>
<feature type="domain" description="ATPase BadF/BadG/BcrA/BcrD type" evidence="1">
    <location>
        <begin position="11"/>
        <end position="264"/>
    </location>
</feature>
<dbReference type="PANTHER" id="PTHR43190:SF3">
    <property type="entry name" value="N-ACETYL-D-GLUCOSAMINE KINASE"/>
    <property type="match status" value="1"/>
</dbReference>
<evidence type="ECO:0000313" key="2">
    <source>
        <dbReference type="EMBL" id="MDP9905743.1"/>
    </source>
</evidence>
<dbReference type="Proteomes" id="UP001230951">
    <property type="component" value="Unassembled WGS sequence"/>
</dbReference>
<dbReference type="EMBL" id="JAUSRG010000007">
    <property type="protein sequence ID" value="MDP9905743.1"/>
    <property type="molecule type" value="Genomic_DNA"/>
</dbReference>
<dbReference type="Gene3D" id="3.30.420.40">
    <property type="match status" value="2"/>
</dbReference>
<dbReference type="Proteomes" id="UP001242995">
    <property type="component" value="Unassembled WGS sequence"/>
</dbReference>
<dbReference type="GO" id="GO:0016301">
    <property type="term" value="F:kinase activity"/>
    <property type="evidence" value="ECO:0007669"/>
    <property type="project" value="UniProtKB-KW"/>
</dbReference>
<evidence type="ECO:0000313" key="5">
    <source>
        <dbReference type="Proteomes" id="UP001242995"/>
    </source>
</evidence>
<dbReference type="EMBL" id="JAUSTF010000007">
    <property type="protein sequence ID" value="MDQ0181749.1"/>
    <property type="molecule type" value="Genomic_DNA"/>
</dbReference>
<dbReference type="RefSeq" id="WP_306961930.1">
    <property type="nucleotide sequence ID" value="NZ_JAUSRG010000007.1"/>
</dbReference>
<evidence type="ECO:0000259" key="1">
    <source>
        <dbReference type="Pfam" id="PF01869"/>
    </source>
</evidence>
<proteinExistence type="predicted"/>
<evidence type="ECO:0000313" key="4">
    <source>
        <dbReference type="Proteomes" id="UP001230951"/>
    </source>
</evidence>
<keyword evidence="2" id="KW-0418">Kinase</keyword>
<dbReference type="InterPro" id="IPR043129">
    <property type="entry name" value="ATPase_NBD"/>
</dbReference>
<accession>A0AAW8DGL5</accession>
<comment type="caution">
    <text evidence="2">The sequence shown here is derived from an EMBL/GenBank/DDBJ whole genome shotgun (WGS) entry which is preliminary data.</text>
</comment>
<organism evidence="2 5">
    <name type="scientific">Arthrobacter bambusae</name>
    <dbReference type="NCBI Taxonomy" id="1338426"/>
    <lineage>
        <taxon>Bacteria</taxon>
        <taxon>Bacillati</taxon>
        <taxon>Actinomycetota</taxon>
        <taxon>Actinomycetes</taxon>
        <taxon>Micrococcales</taxon>
        <taxon>Micrococcaceae</taxon>
        <taxon>Arthrobacter</taxon>
    </lineage>
</organism>
<dbReference type="InterPro" id="IPR052519">
    <property type="entry name" value="Euk-type_GlcNAc_Kinase"/>
</dbReference>
<dbReference type="PANTHER" id="PTHR43190">
    <property type="entry name" value="N-ACETYL-D-GLUCOSAMINE KINASE"/>
    <property type="match status" value="1"/>
</dbReference>
<sequence>MTHPSTLGAVVGLDIGGSKTRGIKWLNGTAVADTSGGSANVQNVSRAEARRNLEGVFATLQGGSVARVVVGSGGIDTPEDANALTELIQPLAPDAVVSVVHDTRLLLAAAGYSTGIAVIAGTGSAAWGTNGEDEARAGGWGYLLGDEGSGYWFGREAVRYSLERMNCGLRPDELTKALMKSCGLLGPEGLIALFHGDAGREFWASKSPIVFECAASGHTASLDMILQAGADLASSAAKCAGQLNIEGPIVLGGGLGMNQPTLQAAMRIALAARGLHTLQVLTQDPVFGALRLASH</sequence>
<reference evidence="2 4" key="1">
    <citation type="submission" date="2023-07" db="EMBL/GenBank/DDBJ databases">
        <title>Sorghum-associated microbial communities from plants grown in Nebraska, USA.</title>
        <authorList>
            <person name="Schachtman D."/>
        </authorList>
    </citation>
    <scope>NUCLEOTIDE SEQUENCE</scope>
    <source>
        <strain evidence="2">DS1006</strain>
        <strain evidence="3 4">DS1016</strain>
    </source>
</reference>
<dbReference type="CDD" id="cd24007">
    <property type="entry name" value="ASKHA_NBD_eukNAGK-like"/>
    <property type="match status" value="1"/>
</dbReference>
<protein>
    <submittedName>
        <fullName evidence="2">N-acetylglucosamine kinase-like BadF-type ATPase</fullName>
    </submittedName>
</protein>